<organism evidence="4 5">
    <name type="scientific">Piromyces finnis</name>
    <dbReference type="NCBI Taxonomy" id="1754191"/>
    <lineage>
        <taxon>Eukaryota</taxon>
        <taxon>Fungi</taxon>
        <taxon>Fungi incertae sedis</taxon>
        <taxon>Chytridiomycota</taxon>
        <taxon>Chytridiomycota incertae sedis</taxon>
        <taxon>Neocallimastigomycetes</taxon>
        <taxon>Neocallimastigales</taxon>
        <taxon>Neocallimastigaceae</taxon>
        <taxon>Piromyces</taxon>
    </lineage>
</organism>
<dbReference type="Pfam" id="PF12796">
    <property type="entry name" value="Ank_2"/>
    <property type="match status" value="1"/>
</dbReference>
<protein>
    <submittedName>
        <fullName evidence="4">Ankyrin</fullName>
    </submittedName>
</protein>
<dbReference type="SUPFAM" id="SSF48403">
    <property type="entry name" value="Ankyrin repeat"/>
    <property type="match status" value="1"/>
</dbReference>
<evidence type="ECO:0000313" key="5">
    <source>
        <dbReference type="Proteomes" id="UP000193719"/>
    </source>
</evidence>
<accession>A0A1Y1V8H1</accession>
<feature type="non-terminal residue" evidence="4">
    <location>
        <position position="105"/>
    </location>
</feature>
<reference evidence="4 5" key="2">
    <citation type="submission" date="2016-08" db="EMBL/GenBank/DDBJ databases">
        <title>Pervasive Adenine N6-methylation of Active Genes in Fungi.</title>
        <authorList>
            <consortium name="DOE Joint Genome Institute"/>
            <person name="Mondo S.J."/>
            <person name="Dannebaum R.O."/>
            <person name="Kuo R.C."/>
            <person name="Labutti K."/>
            <person name="Haridas S."/>
            <person name="Kuo A."/>
            <person name="Salamov A."/>
            <person name="Ahrendt S.R."/>
            <person name="Lipzen A."/>
            <person name="Sullivan W."/>
            <person name="Andreopoulos W.B."/>
            <person name="Clum A."/>
            <person name="Lindquist E."/>
            <person name="Daum C."/>
            <person name="Ramamoorthy G.K."/>
            <person name="Gryganskyi A."/>
            <person name="Culley D."/>
            <person name="Magnuson J.K."/>
            <person name="James T.Y."/>
            <person name="O'Malley M.A."/>
            <person name="Stajich J.E."/>
            <person name="Spatafora J.W."/>
            <person name="Visel A."/>
            <person name="Grigoriev I.V."/>
        </authorList>
    </citation>
    <scope>NUCLEOTIDE SEQUENCE [LARGE SCALE GENOMIC DNA]</scope>
    <source>
        <strain evidence="5">finn</strain>
    </source>
</reference>
<keyword evidence="5" id="KW-1185">Reference proteome</keyword>
<keyword evidence="1" id="KW-0677">Repeat</keyword>
<feature type="repeat" description="ANK" evidence="3">
    <location>
        <begin position="67"/>
        <end position="99"/>
    </location>
</feature>
<dbReference type="PANTHER" id="PTHR24171">
    <property type="entry name" value="ANKYRIN REPEAT DOMAIN-CONTAINING PROTEIN 39-RELATED"/>
    <property type="match status" value="1"/>
</dbReference>
<keyword evidence="2 3" id="KW-0040">ANK repeat</keyword>
<dbReference type="Gene3D" id="1.25.40.20">
    <property type="entry name" value="Ankyrin repeat-containing domain"/>
    <property type="match status" value="1"/>
</dbReference>
<evidence type="ECO:0000256" key="3">
    <source>
        <dbReference type="PROSITE-ProRule" id="PRU00023"/>
    </source>
</evidence>
<proteinExistence type="predicted"/>
<evidence type="ECO:0000313" key="4">
    <source>
        <dbReference type="EMBL" id="ORX49660.1"/>
    </source>
</evidence>
<dbReference type="OrthoDB" id="5596409at2759"/>
<dbReference type="Proteomes" id="UP000193719">
    <property type="component" value="Unassembled WGS sequence"/>
</dbReference>
<dbReference type="InterPro" id="IPR002110">
    <property type="entry name" value="Ankyrin_rpt"/>
</dbReference>
<reference evidence="4 5" key="1">
    <citation type="submission" date="2016-08" db="EMBL/GenBank/DDBJ databases">
        <title>Genomes of anaerobic fungi encode conserved fungal cellulosomes for biomass hydrolysis.</title>
        <authorList>
            <consortium name="DOE Joint Genome Institute"/>
            <person name="Haitjema C.H."/>
            <person name="Gilmore S.P."/>
            <person name="Henske J.K."/>
            <person name="Solomon K.V."/>
            <person name="De Groot R."/>
            <person name="Kuo A."/>
            <person name="Mondo S.J."/>
            <person name="Salamov A.A."/>
            <person name="Labutti K."/>
            <person name="Zhao Z."/>
            <person name="Chiniquy J."/>
            <person name="Barry K."/>
            <person name="Brewer H.M."/>
            <person name="Purvine S.O."/>
            <person name="Wright A.T."/>
            <person name="Boxma B."/>
            <person name="Van Alen T."/>
            <person name="Hackstein J.H."/>
            <person name="Baker S.E."/>
            <person name="Grigoriev I.V."/>
            <person name="O'Malley M.A."/>
        </authorList>
    </citation>
    <scope>NUCLEOTIDE SEQUENCE [LARGE SCALE GENOMIC DNA]</scope>
    <source>
        <strain evidence="5">finn</strain>
    </source>
</reference>
<dbReference type="PROSITE" id="PS50297">
    <property type="entry name" value="ANK_REP_REGION"/>
    <property type="match status" value="2"/>
</dbReference>
<evidence type="ECO:0000256" key="1">
    <source>
        <dbReference type="ARBA" id="ARBA00022737"/>
    </source>
</evidence>
<comment type="caution">
    <text evidence="4">The sequence shown here is derived from an EMBL/GenBank/DDBJ whole genome shotgun (WGS) entry which is preliminary data.</text>
</comment>
<evidence type="ECO:0000256" key="2">
    <source>
        <dbReference type="ARBA" id="ARBA00023043"/>
    </source>
</evidence>
<dbReference type="PROSITE" id="PS50088">
    <property type="entry name" value="ANK_REPEAT"/>
    <property type="match status" value="2"/>
</dbReference>
<dbReference type="EMBL" id="MCFH01000023">
    <property type="protein sequence ID" value="ORX49660.1"/>
    <property type="molecule type" value="Genomic_DNA"/>
</dbReference>
<dbReference type="InterPro" id="IPR036770">
    <property type="entry name" value="Ankyrin_rpt-contain_sf"/>
</dbReference>
<name>A0A1Y1V8H1_9FUNG</name>
<feature type="repeat" description="ANK" evidence="3">
    <location>
        <begin position="34"/>
        <end position="66"/>
    </location>
</feature>
<dbReference type="STRING" id="1754191.A0A1Y1V8H1"/>
<sequence>MSILKRSSFSLDDKICMLKQLLKKGYNFKNIDATKNSPLIYAIQTGCLPLIQFLIENGIDINYTDENGKSPLIYAIQKKSMSIVTLLIKFGANINIMKNYERNPN</sequence>
<gene>
    <name evidence="4" type="ORF">BCR36DRAFT_291328</name>
</gene>
<dbReference type="SMART" id="SM00248">
    <property type="entry name" value="ANK"/>
    <property type="match status" value="2"/>
</dbReference>
<dbReference type="AlphaFoldDB" id="A0A1Y1V8H1"/>